<proteinExistence type="predicted"/>
<name>A0A7H9B415_ZYGMR</name>
<dbReference type="RefSeq" id="XP_037145115.1">
    <property type="nucleotide sequence ID" value="XM_037289220.1"/>
</dbReference>
<evidence type="ECO:0000313" key="3">
    <source>
        <dbReference type="Proteomes" id="UP000509704"/>
    </source>
</evidence>
<dbReference type="EMBL" id="CP058608">
    <property type="protein sequence ID" value="QLG73388.1"/>
    <property type="molecule type" value="Genomic_DNA"/>
</dbReference>
<evidence type="ECO:0000313" key="2">
    <source>
        <dbReference type="EMBL" id="QLG73388.1"/>
    </source>
</evidence>
<evidence type="ECO:0000256" key="1">
    <source>
        <dbReference type="SAM" id="MobiDB-lite"/>
    </source>
</evidence>
<reference evidence="2 3" key="1">
    <citation type="submission" date="2020-07" db="EMBL/GenBank/DDBJ databases">
        <title>The yeast mating-type switching endonuclease HO is a domesticated member of an unorthodox homing genetic element family.</title>
        <authorList>
            <person name="Coughlan A.Y."/>
            <person name="Lombardi L."/>
            <person name="Braun-Galleani S."/>
            <person name="Martos A.R."/>
            <person name="Galeote V."/>
            <person name="Bigey F."/>
            <person name="Dequin S."/>
            <person name="Byrne K.P."/>
            <person name="Wolfe K.H."/>
        </authorList>
    </citation>
    <scope>NUCLEOTIDE SEQUENCE [LARGE SCALE GENOMIC DNA]</scope>
    <source>
        <strain evidence="2 3">NRRL Y-6702</strain>
    </source>
</reference>
<feature type="region of interest" description="Disordered" evidence="1">
    <location>
        <begin position="126"/>
        <end position="150"/>
    </location>
</feature>
<feature type="compositionally biased region" description="Polar residues" evidence="1">
    <location>
        <begin position="132"/>
        <end position="143"/>
    </location>
</feature>
<organism evidence="2 3">
    <name type="scientific">Zygotorulaspora mrakii</name>
    <name type="common">Zygosaccharomyces mrakii</name>
    <dbReference type="NCBI Taxonomy" id="42260"/>
    <lineage>
        <taxon>Eukaryota</taxon>
        <taxon>Fungi</taxon>
        <taxon>Dikarya</taxon>
        <taxon>Ascomycota</taxon>
        <taxon>Saccharomycotina</taxon>
        <taxon>Saccharomycetes</taxon>
        <taxon>Saccharomycetales</taxon>
        <taxon>Saccharomycetaceae</taxon>
        <taxon>Zygotorulaspora</taxon>
    </lineage>
</organism>
<protein>
    <submittedName>
        <fullName evidence="2">Uncharacterized protein</fullName>
    </submittedName>
</protein>
<dbReference type="GeneID" id="59237130"/>
<accession>A0A7H9B415</accession>
<sequence length="150" mass="16484">MIAQPYMMYPPPPMANANPGMYPIPMPIYPPGPSAQINSKQTFPPAYMTYLSPNQMPFPYNQSTGYPTAPMHYGMCMPPYSPNDLNATSHPDLVSHFKPANTSRSSVSSLKSRESFTNLAVSSAVEIEENSPPHQTDVSTVSNELKELSL</sequence>
<dbReference type="Proteomes" id="UP000509704">
    <property type="component" value="Chromosome 5"/>
</dbReference>
<gene>
    <name evidence="2" type="ORF">HG535_0E04720</name>
</gene>
<keyword evidence="3" id="KW-1185">Reference proteome</keyword>
<dbReference type="AlphaFoldDB" id="A0A7H9B415"/>
<dbReference type="KEGG" id="zmk:HG535_0E04720"/>